<keyword evidence="4" id="KW-0805">Transcription regulation</keyword>
<keyword evidence="2" id="KW-0863">Zinc-finger</keyword>
<dbReference type="SMART" id="SM00399">
    <property type="entry name" value="ZnF_C4"/>
    <property type="match status" value="1"/>
</dbReference>
<evidence type="ECO:0000256" key="7">
    <source>
        <dbReference type="ARBA" id="ARBA00023170"/>
    </source>
</evidence>
<feature type="region of interest" description="Disordered" evidence="9">
    <location>
        <begin position="108"/>
        <end position="143"/>
    </location>
</feature>
<evidence type="ECO:0000256" key="9">
    <source>
        <dbReference type="SAM" id="MobiDB-lite"/>
    </source>
</evidence>
<reference evidence="11" key="3">
    <citation type="submission" date="2025-09" db="UniProtKB">
        <authorList>
            <consortium name="Ensembl"/>
        </authorList>
    </citation>
    <scope>IDENTIFICATION</scope>
</reference>
<evidence type="ECO:0000256" key="5">
    <source>
        <dbReference type="ARBA" id="ARBA00023125"/>
    </source>
</evidence>
<dbReference type="InterPro" id="IPR035500">
    <property type="entry name" value="NHR-like_dom_sf"/>
</dbReference>
<dbReference type="InterPro" id="IPR050200">
    <property type="entry name" value="Nuclear_hormone_rcpt_NR3"/>
</dbReference>
<evidence type="ECO:0000256" key="2">
    <source>
        <dbReference type="ARBA" id="ARBA00022771"/>
    </source>
</evidence>
<dbReference type="AlphaFoldDB" id="A0A674PD62"/>
<dbReference type="Ensembl" id="ENSTRUT00000088892.1">
    <property type="protein sequence ID" value="ENSTRUP00000083509.1"/>
    <property type="gene ID" value="ENSTRUG00000030183.1"/>
</dbReference>
<dbReference type="InParanoid" id="A0A674PD62"/>
<evidence type="ECO:0000256" key="1">
    <source>
        <dbReference type="ARBA" id="ARBA00022723"/>
    </source>
</evidence>
<keyword evidence="3" id="KW-0862">Zinc</keyword>
<evidence type="ECO:0000259" key="10">
    <source>
        <dbReference type="PROSITE" id="PS51030"/>
    </source>
</evidence>
<dbReference type="FunCoup" id="A0A674PD62">
    <property type="interactions" value="476"/>
</dbReference>
<dbReference type="PRINTS" id="PR00047">
    <property type="entry name" value="STROIDFINGER"/>
</dbReference>
<dbReference type="GO" id="GO:0043565">
    <property type="term" value="F:sequence-specific DNA binding"/>
    <property type="evidence" value="ECO:0007669"/>
    <property type="project" value="InterPro"/>
</dbReference>
<protein>
    <submittedName>
        <fullName evidence="11">Nuclear receptor subfamily 6, group A, member 1a</fullName>
    </submittedName>
</protein>
<evidence type="ECO:0000256" key="3">
    <source>
        <dbReference type="ARBA" id="ARBA00022833"/>
    </source>
</evidence>
<keyword evidence="12" id="KW-1185">Reference proteome</keyword>
<dbReference type="GeneTree" id="ENSGT00940000157936"/>
<accession>A0A674PD62</accession>
<reference evidence="11" key="2">
    <citation type="submission" date="2025-08" db="UniProtKB">
        <authorList>
            <consortium name="Ensembl"/>
        </authorList>
    </citation>
    <scope>IDENTIFICATION</scope>
</reference>
<dbReference type="Gene3D" id="3.30.50.10">
    <property type="entry name" value="Erythroid Transcription Factor GATA-1, subunit A"/>
    <property type="match status" value="1"/>
</dbReference>
<keyword evidence="1" id="KW-0479">Metal-binding</keyword>
<feature type="compositionally biased region" description="Polar residues" evidence="9">
    <location>
        <begin position="130"/>
        <end position="143"/>
    </location>
</feature>
<keyword evidence="7" id="KW-0675">Receptor</keyword>
<organism evidence="11 12">
    <name type="scientific">Takifugu rubripes</name>
    <name type="common">Japanese pufferfish</name>
    <name type="synonym">Fugu rubripes</name>
    <dbReference type="NCBI Taxonomy" id="31033"/>
    <lineage>
        <taxon>Eukaryota</taxon>
        <taxon>Metazoa</taxon>
        <taxon>Chordata</taxon>
        <taxon>Craniata</taxon>
        <taxon>Vertebrata</taxon>
        <taxon>Euteleostomi</taxon>
        <taxon>Actinopterygii</taxon>
        <taxon>Neopterygii</taxon>
        <taxon>Teleostei</taxon>
        <taxon>Neoteleostei</taxon>
        <taxon>Acanthomorphata</taxon>
        <taxon>Eupercaria</taxon>
        <taxon>Tetraodontiformes</taxon>
        <taxon>Tetradontoidea</taxon>
        <taxon>Tetraodontidae</taxon>
        <taxon>Takifugu</taxon>
    </lineage>
</organism>
<dbReference type="SUPFAM" id="SSF48508">
    <property type="entry name" value="Nuclear receptor ligand-binding domain"/>
    <property type="match status" value="1"/>
</dbReference>
<dbReference type="PROSITE" id="PS51030">
    <property type="entry name" value="NUCLEAR_REC_DBD_2"/>
    <property type="match status" value="1"/>
</dbReference>
<evidence type="ECO:0000313" key="12">
    <source>
        <dbReference type="Proteomes" id="UP000005226"/>
    </source>
</evidence>
<dbReference type="Proteomes" id="UP000005226">
    <property type="component" value="Chromosome 21"/>
</dbReference>
<dbReference type="GO" id="GO:0008270">
    <property type="term" value="F:zinc ion binding"/>
    <property type="evidence" value="ECO:0007669"/>
    <property type="project" value="UniProtKB-KW"/>
</dbReference>
<evidence type="ECO:0000256" key="4">
    <source>
        <dbReference type="ARBA" id="ARBA00023015"/>
    </source>
</evidence>
<dbReference type="InterPro" id="IPR013088">
    <property type="entry name" value="Znf_NHR/GATA"/>
</dbReference>
<keyword evidence="8" id="KW-0539">Nucleus</keyword>
<sequence>MIRLTSAPASSAGGPGPRACNYGIISCEGCKGFFKRSICNKRMSRKQRNRCQYCRLLKCLQMGMNRKGKAQPGRPPGLELGTQLLGEGRITEEEIERIMSGQEFKEDAPEHAWGNNGDSDPQLLQHGASEGNQPSPASTLSDQYINTSMSPHYQLLPHLFSYAAQSGLLAPQPLAIYPQSHPLVMQLIAAEDLAPLATPMLIEDGCSPLLCALADELLFRQISWIKKLPFFLSQIFGELADITAKYTYARTFSYSGKRPLEVLQCTTAPQQLATVTGERLFTGKLVNVPLEQLPLLFKAVLHSCKSSLNRLPVGEATRSV</sequence>
<evidence type="ECO:0000313" key="11">
    <source>
        <dbReference type="Ensembl" id="ENSTRUP00000083509.1"/>
    </source>
</evidence>
<dbReference type="GO" id="GO:0003700">
    <property type="term" value="F:DNA-binding transcription factor activity"/>
    <property type="evidence" value="ECO:0007669"/>
    <property type="project" value="InterPro"/>
</dbReference>
<dbReference type="Pfam" id="PF00105">
    <property type="entry name" value="zf-C4"/>
    <property type="match status" value="1"/>
</dbReference>
<name>A0A674PD62_TAKRU</name>
<dbReference type="PANTHER" id="PTHR48092">
    <property type="entry name" value="KNIRPS-RELATED PROTEIN-RELATED"/>
    <property type="match status" value="1"/>
</dbReference>
<proteinExistence type="predicted"/>
<evidence type="ECO:0000256" key="8">
    <source>
        <dbReference type="ARBA" id="ARBA00023242"/>
    </source>
</evidence>
<keyword evidence="5" id="KW-0238">DNA-binding</keyword>
<evidence type="ECO:0000256" key="6">
    <source>
        <dbReference type="ARBA" id="ARBA00023163"/>
    </source>
</evidence>
<feature type="domain" description="Nuclear receptor" evidence="10">
    <location>
        <begin position="1"/>
        <end position="71"/>
    </location>
</feature>
<dbReference type="SUPFAM" id="SSF57716">
    <property type="entry name" value="Glucocorticoid receptor-like (DNA-binding domain)"/>
    <property type="match status" value="1"/>
</dbReference>
<keyword evidence="6" id="KW-0804">Transcription</keyword>
<reference evidence="11 12" key="1">
    <citation type="journal article" date="2011" name="Genome Biol. Evol.">
        <title>Integration of the genetic map and genome assembly of fugu facilitates insights into distinct features of genome evolution in teleosts and mammals.</title>
        <authorList>
            <person name="Kai W."/>
            <person name="Kikuchi K."/>
            <person name="Tohari S."/>
            <person name="Chew A.K."/>
            <person name="Tay A."/>
            <person name="Fujiwara A."/>
            <person name="Hosoya S."/>
            <person name="Suetake H."/>
            <person name="Naruse K."/>
            <person name="Brenner S."/>
            <person name="Suzuki Y."/>
            <person name="Venkatesh B."/>
        </authorList>
    </citation>
    <scope>NUCLEOTIDE SEQUENCE [LARGE SCALE GENOMIC DNA]</scope>
</reference>
<dbReference type="InterPro" id="IPR001628">
    <property type="entry name" value="Znf_hrmn_rcpt"/>
</dbReference>